<organism evidence="4 5">
    <name type="scientific">Lithohypha guttulata</name>
    <dbReference type="NCBI Taxonomy" id="1690604"/>
    <lineage>
        <taxon>Eukaryota</taxon>
        <taxon>Fungi</taxon>
        <taxon>Dikarya</taxon>
        <taxon>Ascomycota</taxon>
        <taxon>Pezizomycotina</taxon>
        <taxon>Eurotiomycetes</taxon>
        <taxon>Chaetothyriomycetidae</taxon>
        <taxon>Chaetothyriales</taxon>
        <taxon>Trichomeriaceae</taxon>
        <taxon>Lithohypha</taxon>
    </lineage>
</organism>
<dbReference type="PANTHER" id="PTHR46588:SF1">
    <property type="entry name" value="SERINE_THREONINE_TYROSINE-INTERACTING PROTEIN"/>
    <property type="match status" value="1"/>
</dbReference>
<dbReference type="PROSITE" id="PS50056">
    <property type="entry name" value="TYR_PHOSPHATASE_2"/>
    <property type="match status" value="1"/>
</dbReference>
<reference evidence="4 5" key="1">
    <citation type="submission" date="2023-08" db="EMBL/GenBank/DDBJ databases">
        <title>Black Yeasts Isolated from many extreme environments.</title>
        <authorList>
            <person name="Coleine C."/>
            <person name="Stajich J.E."/>
            <person name="Selbmann L."/>
        </authorList>
    </citation>
    <scope>NUCLEOTIDE SEQUENCE [LARGE SCALE GENOMIC DNA]</scope>
    <source>
        <strain evidence="4 5">CCFEE 5885</strain>
    </source>
</reference>
<dbReference type="InterPro" id="IPR000387">
    <property type="entry name" value="Tyr_Pase_dom"/>
</dbReference>
<accession>A0ABR0K6V6</accession>
<name>A0ABR0K6V6_9EURO</name>
<dbReference type="InterPro" id="IPR052449">
    <property type="entry name" value="STYX-Interacting_Phosphatase"/>
</dbReference>
<keyword evidence="5" id="KW-1185">Reference proteome</keyword>
<dbReference type="SUPFAM" id="SSF52799">
    <property type="entry name" value="(Phosphotyrosine protein) phosphatases II"/>
    <property type="match status" value="1"/>
</dbReference>
<gene>
    <name evidence="4" type="ORF">LTR24_006743</name>
</gene>
<dbReference type="InterPro" id="IPR029021">
    <property type="entry name" value="Prot-tyrosine_phosphatase-like"/>
</dbReference>
<feature type="region of interest" description="Disordered" evidence="2">
    <location>
        <begin position="260"/>
        <end position="306"/>
    </location>
</feature>
<sequence>MSYSANQPYNQNVAYQHHPTILEPAEYNTENGVLQLTYRPFRLNSTTYGNPALLRAMSAVALAPIAYAANKYSWKYDSRHKAQAVLPFLHLGPAPIARDASYITQNGISMAIAVRSAQSARAQPKWLDPSRFPSCTNLQTATFDVDSPFDVIQRIKPMLKTMTDHLEARTVGRTISSLADIGGKILVFCESGNDRSPVLVAAYLMLVYGIAWHESLNLIHAYRFSVSLSGNMNEMLKTLEGMFRAEADTAAVFNGIQNQHQAQVGGSDNRRGSKRTIDDAYDTDETMTEENEISDRPGTAPFIDAA</sequence>
<evidence type="ECO:0000259" key="3">
    <source>
        <dbReference type="PROSITE" id="PS50056"/>
    </source>
</evidence>
<comment type="caution">
    <text evidence="4">The sequence shown here is derived from an EMBL/GenBank/DDBJ whole genome shotgun (WGS) entry which is preliminary data.</text>
</comment>
<dbReference type="EMBL" id="JAVRRG010000091">
    <property type="protein sequence ID" value="KAK5087392.1"/>
    <property type="molecule type" value="Genomic_DNA"/>
</dbReference>
<dbReference type="Proteomes" id="UP001345013">
    <property type="component" value="Unassembled WGS sequence"/>
</dbReference>
<comment type="similarity">
    <text evidence="1">Belongs to the protein-tyrosine phosphatase family. Non-receptor class subfamily.</text>
</comment>
<dbReference type="InterPro" id="IPR020422">
    <property type="entry name" value="TYR_PHOSPHATASE_DUAL_dom"/>
</dbReference>
<dbReference type="Gene3D" id="3.90.190.10">
    <property type="entry name" value="Protein tyrosine phosphatase superfamily"/>
    <property type="match status" value="1"/>
</dbReference>
<evidence type="ECO:0000256" key="1">
    <source>
        <dbReference type="ARBA" id="ARBA00009649"/>
    </source>
</evidence>
<protein>
    <recommendedName>
        <fullName evidence="3">Tyrosine specific protein phosphatases domain-containing protein</fullName>
    </recommendedName>
</protein>
<dbReference type="CDD" id="cd14498">
    <property type="entry name" value="DSP"/>
    <property type="match status" value="1"/>
</dbReference>
<feature type="compositionally biased region" description="Basic and acidic residues" evidence="2">
    <location>
        <begin position="268"/>
        <end position="278"/>
    </location>
</feature>
<feature type="domain" description="Tyrosine specific protein phosphatases" evidence="3">
    <location>
        <begin position="149"/>
        <end position="234"/>
    </location>
</feature>
<evidence type="ECO:0000313" key="5">
    <source>
        <dbReference type="Proteomes" id="UP001345013"/>
    </source>
</evidence>
<dbReference type="Pfam" id="PF00782">
    <property type="entry name" value="DSPc"/>
    <property type="match status" value="1"/>
</dbReference>
<feature type="compositionally biased region" description="Acidic residues" evidence="2">
    <location>
        <begin position="279"/>
        <end position="292"/>
    </location>
</feature>
<dbReference type="PANTHER" id="PTHR46588">
    <property type="entry name" value="SERINE/THREONINE/TYROSINE-INTERACTING PROTEIN"/>
    <property type="match status" value="1"/>
</dbReference>
<dbReference type="SMART" id="SM00195">
    <property type="entry name" value="DSPc"/>
    <property type="match status" value="1"/>
</dbReference>
<evidence type="ECO:0000313" key="4">
    <source>
        <dbReference type="EMBL" id="KAK5087392.1"/>
    </source>
</evidence>
<proteinExistence type="inferred from homology"/>
<evidence type="ECO:0000256" key="2">
    <source>
        <dbReference type="SAM" id="MobiDB-lite"/>
    </source>
</evidence>
<dbReference type="InterPro" id="IPR000340">
    <property type="entry name" value="Dual-sp_phosphatase_cat-dom"/>
</dbReference>